<keyword evidence="2" id="KW-0802">TPR repeat</keyword>
<dbReference type="PANTHER" id="PTHR45586">
    <property type="entry name" value="TPR REPEAT-CONTAINING PROTEIN PA4667"/>
    <property type="match status" value="1"/>
</dbReference>
<dbReference type="PANTHER" id="PTHR45586:SF1">
    <property type="entry name" value="LIPOPOLYSACCHARIDE ASSEMBLY PROTEIN B"/>
    <property type="match status" value="1"/>
</dbReference>
<dbReference type="InterPro" id="IPR011990">
    <property type="entry name" value="TPR-like_helical_dom_sf"/>
</dbReference>
<proteinExistence type="predicted"/>
<reference evidence="4" key="1">
    <citation type="submission" date="2022-11" db="EMBL/GenBank/DDBJ databases">
        <title>Larsenimonas rhizosphaerae sp. nov., isolated from a tidal mudflat.</title>
        <authorList>
            <person name="Lee S.D."/>
            <person name="Kim I.S."/>
        </authorList>
    </citation>
    <scope>NUCLEOTIDE SEQUENCE</scope>
    <source>
        <strain evidence="4">GH2-1</strain>
    </source>
</reference>
<gene>
    <name evidence="4" type="ORF">OQ287_06195</name>
</gene>
<comment type="caution">
    <text evidence="4">The sequence shown here is derived from an EMBL/GenBank/DDBJ whole genome shotgun (WGS) entry which is preliminary data.</text>
</comment>
<dbReference type="SUPFAM" id="SSF48452">
    <property type="entry name" value="TPR-like"/>
    <property type="match status" value="2"/>
</dbReference>
<evidence type="ECO:0008006" key="6">
    <source>
        <dbReference type="Google" id="ProtNLM"/>
    </source>
</evidence>
<name>A0AA41ZFY2_9GAMM</name>
<dbReference type="EMBL" id="JAPIVE010000001">
    <property type="protein sequence ID" value="MCX2523825.1"/>
    <property type="molecule type" value="Genomic_DNA"/>
</dbReference>
<evidence type="ECO:0000256" key="3">
    <source>
        <dbReference type="SAM" id="MobiDB-lite"/>
    </source>
</evidence>
<dbReference type="AlphaFoldDB" id="A0AA41ZFY2"/>
<dbReference type="Gene3D" id="1.25.40.10">
    <property type="entry name" value="Tetratricopeptide repeat domain"/>
    <property type="match status" value="2"/>
</dbReference>
<evidence type="ECO:0000313" key="4">
    <source>
        <dbReference type="EMBL" id="MCX2523825.1"/>
    </source>
</evidence>
<dbReference type="InterPro" id="IPR051012">
    <property type="entry name" value="CellSynth/LPSAsmb/PSIAsmb"/>
</dbReference>
<feature type="compositionally biased region" description="Polar residues" evidence="3">
    <location>
        <begin position="571"/>
        <end position="580"/>
    </location>
</feature>
<dbReference type="RefSeq" id="WP_265895849.1">
    <property type="nucleotide sequence ID" value="NZ_JAPIVE010000001.1"/>
</dbReference>
<dbReference type="Proteomes" id="UP001165678">
    <property type="component" value="Unassembled WGS sequence"/>
</dbReference>
<protein>
    <recommendedName>
        <fullName evidence="6">Tetratricopeptide repeat protein</fullName>
    </recommendedName>
</protein>
<evidence type="ECO:0000313" key="5">
    <source>
        <dbReference type="Proteomes" id="UP001165678"/>
    </source>
</evidence>
<evidence type="ECO:0000256" key="1">
    <source>
        <dbReference type="ARBA" id="ARBA00022737"/>
    </source>
</evidence>
<accession>A0AA41ZFY2</accession>
<sequence>MGIRTLFFPIVAIGLGTLNGCAAPATPSAFSDRQLMYTPNDSDRSADLERLLTAELAASRGQFETATREYLSHGERMTTPAMAERATRLAGQTNDELLLRQTASLWAEVAPANPLPRHILAELAGSNRDWPEALTLLLTLPPDERPTLAGFIDNAIHHGADAKGFIPPLQRHIAAHPTDQEARLALILADIHADRLDVARQRYQQERPESIRSTGVNYWLVGQQLWLADRQPDRAIASARAGLAVHPNDYRLTVALIQARLAAGEPERTRPLTAQLLARTDDDTSLRLSLARLHLGYKAPEQAMALLSPLLDTDQPEGLLLAASAATQQNNPSQALVYYERIPEGSAFMAAQRQAVALLLDINQPDDAVAWLQAQRDRHPHYLAELAASQVALLDRLDAPGQGDQLLNDLIDNHPDHNDDLLYLRAMRRLNQQKTGPALDDLRLLVERHPDQPHLLNAYGYTLADLTDRSREAIALLEKAHRLAPDDPAIQDSLGWAYTRAGRYREGILLLKQAYNDMPDEELAAHLAEALWLDRHRPQALAVINDALERFEEHPTLDDLLSRHPSLRPEQGTSSTQIHE</sequence>
<keyword evidence="1" id="KW-0677">Repeat</keyword>
<feature type="region of interest" description="Disordered" evidence="3">
    <location>
        <begin position="559"/>
        <end position="580"/>
    </location>
</feature>
<organism evidence="4 5">
    <name type="scientific">Larsenimonas rhizosphaerae</name>
    <dbReference type="NCBI Taxonomy" id="2944682"/>
    <lineage>
        <taxon>Bacteria</taxon>
        <taxon>Pseudomonadati</taxon>
        <taxon>Pseudomonadota</taxon>
        <taxon>Gammaproteobacteria</taxon>
        <taxon>Oceanospirillales</taxon>
        <taxon>Halomonadaceae</taxon>
        <taxon>Larsenimonas</taxon>
    </lineage>
</organism>
<evidence type="ECO:0000256" key="2">
    <source>
        <dbReference type="ARBA" id="ARBA00022803"/>
    </source>
</evidence>
<keyword evidence="5" id="KW-1185">Reference proteome</keyword>